<dbReference type="GO" id="GO:0016151">
    <property type="term" value="F:nickel cation binding"/>
    <property type="evidence" value="ECO:0007669"/>
    <property type="project" value="InterPro"/>
</dbReference>
<dbReference type="RefSeq" id="WP_070362543.1">
    <property type="nucleotide sequence ID" value="NZ_JAEUWV010000010.1"/>
</dbReference>
<keyword evidence="1" id="KW-0533">Nickel</keyword>
<comment type="caution">
    <text evidence="4">The sequence shown here is derived from an EMBL/GenBank/DDBJ whole genome shotgun (WGS) entry which is preliminary data.</text>
</comment>
<reference evidence="4 5" key="1">
    <citation type="submission" date="2021-01" db="EMBL/GenBank/DDBJ databases">
        <title>Identification and Characterization of Corynebacterium sp.</title>
        <authorList>
            <person name="Luo Q."/>
            <person name="Qu P."/>
            <person name="Chen Q."/>
        </authorList>
    </citation>
    <scope>NUCLEOTIDE SEQUENCE [LARGE SCALE GENOMIC DNA]</scope>
    <source>
        <strain evidence="4 5">MC-18</strain>
    </source>
</reference>
<dbReference type="Proteomes" id="UP001205920">
    <property type="component" value="Unassembled WGS sequence"/>
</dbReference>
<evidence type="ECO:0000313" key="4">
    <source>
        <dbReference type="EMBL" id="MCO6394847.1"/>
    </source>
</evidence>
<dbReference type="PANTHER" id="PTHR34535">
    <property type="entry name" value="HYDROGENASE MATURATION FACTOR HYPA"/>
    <property type="match status" value="1"/>
</dbReference>
<evidence type="ECO:0000256" key="1">
    <source>
        <dbReference type="ARBA" id="ARBA00022596"/>
    </source>
</evidence>
<organism evidence="4 5">
    <name type="scientific">Corynebacterium lipophilum</name>
    <dbReference type="NCBI Taxonomy" id="2804918"/>
    <lineage>
        <taxon>Bacteria</taxon>
        <taxon>Bacillati</taxon>
        <taxon>Actinomycetota</taxon>
        <taxon>Actinomycetes</taxon>
        <taxon>Mycobacteriales</taxon>
        <taxon>Corynebacteriaceae</taxon>
        <taxon>Corynebacterium</taxon>
    </lineage>
</organism>
<dbReference type="GO" id="GO:0008270">
    <property type="term" value="F:zinc ion binding"/>
    <property type="evidence" value="ECO:0007669"/>
    <property type="project" value="TreeGrafter"/>
</dbReference>
<evidence type="ECO:0000256" key="3">
    <source>
        <dbReference type="ARBA" id="ARBA00022833"/>
    </source>
</evidence>
<keyword evidence="2" id="KW-0479">Metal-binding</keyword>
<accession>A0AAW5HWZ9</accession>
<dbReference type="Gene3D" id="3.30.2320.80">
    <property type="match status" value="1"/>
</dbReference>
<dbReference type="GO" id="GO:0051604">
    <property type="term" value="P:protein maturation"/>
    <property type="evidence" value="ECO:0007669"/>
    <property type="project" value="InterPro"/>
</dbReference>
<evidence type="ECO:0000256" key="2">
    <source>
        <dbReference type="ARBA" id="ARBA00022723"/>
    </source>
</evidence>
<protein>
    <submittedName>
        <fullName evidence="4">Hydrogenase maturation nickel metallochaperone HypA</fullName>
    </submittedName>
</protein>
<proteinExistence type="predicted"/>
<dbReference type="Pfam" id="PF01155">
    <property type="entry name" value="HypA"/>
    <property type="match status" value="1"/>
</dbReference>
<sequence length="114" mass="12729">MHEVALSHQLASAVQRAARGRTVLSVHLRIGALRQVVPESLEYAWGFVTKGSPMEKSELRIDWVPAEIECSNGHRRILDPNEYLDVRCQECNAPTSVITGEEFAVVDIDVTSDR</sequence>
<dbReference type="PANTHER" id="PTHR34535:SF3">
    <property type="entry name" value="HYDROGENASE MATURATION FACTOR HYPA"/>
    <property type="match status" value="1"/>
</dbReference>
<name>A0AAW5HWZ9_9CORY</name>
<gene>
    <name evidence="4" type="ORF">JMN37_07650</name>
</gene>
<dbReference type="EMBL" id="JAEUWV010000010">
    <property type="protein sequence ID" value="MCO6394847.1"/>
    <property type="molecule type" value="Genomic_DNA"/>
</dbReference>
<dbReference type="AlphaFoldDB" id="A0AAW5HWZ9"/>
<evidence type="ECO:0000313" key="5">
    <source>
        <dbReference type="Proteomes" id="UP001205920"/>
    </source>
</evidence>
<dbReference type="InterPro" id="IPR000688">
    <property type="entry name" value="HypA/HybF"/>
</dbReference>
<keyword evidence="5" id="KW-1185">Reference proteome</keyword>
<keyword evidence="3" id="KW-0862">Zinc</keyword>
<dbReference type="PIRSF" id="PIRSF004761">
    <property type="entry name" value="Hydrgn_mat_HypA"/>
    <property type="match status" value="1"/>
</dbReference>